<evidence type="ECO:0000313" key="8">
    <source>
        <dbReference type="Proteomes" id="UP000199317"/>
    </source>
</evidence>
<dbReference type="CDD" id="cd06326">
    <property type="entry name" value="PBP1_ABC_ligand_binding-like"/>
    <property type="match status" value="1"/>
</dbReference>
<evidence type="ECO:0000256" key="3">
    <source>
        <dbReference type="ARBA" id="ARBA00022729"/>
    </source>
</evidence>
<dbReference type="Proteomes" id="UP000199317">
    <property type="component" value="Unassembled WGS sequence"/>
</dbReference>
<organism evidence="7 8">
    <name type="scientific">Paracidovorax cattleyae</name>
    <dbReference type="NCBI Taxonomy" id="80868"/>
    <lineage>
        <taxon>Bacteria</taxon>
        <taxon>Pseudomonadati</taxon>
        <taxon>Pseudomonadota</taxon>
        <taxon>Betaproteobacteria</taxon>
        <taxon>Burkholderiales</taxon>
        <taxon>Comamonadaceae</taxon>
        <taxon>Paracidovorax</taxon>
    </lineage>
</organism>
<dbReference type="OrthoDB" id="9777352at2"/>
<dbReference type="SUPFAM" id="SSF53822">
    <property type="entry name" value="Periplasmic binding protein-like I"/>
    <property type="match status" value="1"/>
</dbReference>
<feature type="signal peptide" evidence="5">
    <location>
        <begin position="1"/>
        <end position="26"/>
    </location>
</feature>
<keyword evidence="2" id="KW-0813">Transport</keyword>
<reference evidence="8" key="1">
    <citation type="submission" date="2016-10" db="EMBL/GenBank/DDBJ databases">
        <authorList>
            <person name="Varghese N."/>
            <person name="Submissions S."/>
        </authorList>
    </citation>
    <scope>NUCLEOTIDE SEQUENCE [LARGE SCALE GENOMIC DNA]</scope>
    <source>
        <strain evidence="8">DSM 17101</strain>
    </source>
</reference>
<dbReference type="AlphaFoldDB" id="A0A1H0VML4"/>
<dbReference type="EMBL" id="FNJL01000027">
    <property type="protein sequence ID" value="SDP79613.1"/>
    <property type="molecule type" value="Genomic_DNA"/>
</dbReference>
<dbReference type="InterPro" id="IPR028082">
    <property type="entry name" value="Peripla_BP_I"/>
</dbReference>
<dbReference type="InterPro" id="IPR028081">
    <property type="entry name" value="Leu-bd"/>
</dbReference>
<dbReference type="Gene3D" id="3.40.50.2300">
    <property type="match status" value="2"/>
</dbReference>
<dbReference type="Pfam" id="PF13458">
    <property type="entry name" value="Peripla_BP_6"/>
    <property type="match status" value="1"/>
</dbReference>
<evidence type="ECO:0000256" key="1">
    <source>
        <dbReference type="ARBA" id="ARBA00010062"/>
    </source>
</evidence>
<dbReference type="InterPro" id="IPR000709">
    <property type="entry name" value="Leu_Ile_Val-bd"/>
</dbReference>
<dbReference type="PANTHER" id="PTHR47235:SF1">
    <property type="entry name" value="BLR6548 PROTEIN"/>
    <property type="match status" value="1"/>
</dbReference>
<evidence type="ECO:0000259" key="6">
    <source>
        <dbReference type="Pfam" id="PF13458"/>
    </source>
</evidence>
<proteinExistence type="inferred from homology"/>
<gene>
    <name evidence="7" type="ORF">SAMN04489708_12733</name>
</gene>
<evidence type="ECO:0000313" key="7">
    <source>
        <dbReference type="EMBL" id="SDP79613.1"/>
    </source>
</evidence>
<protein>
    <submittedName>
        <fullName evidence="7">ABC-type branched-chain amino acid transport system, substrate-binding protein</fullName>
    </submittedName>
</protein>
<dbReference type="PANTHER" id="PTHR47235">
    <property type="entry name" value="BLR6548 PROTEIN"/>
    <property type="match status" value="1"/>
</dbReference>
<dbReference type="RefSeq" id="WP_092837555.1">
    <property type="nucleotide sequence ID" value="NZ_CP028290.1"/>
</dbReference>
<sequence length="373" mass="39617">MAHSWQTTGGALALAAASLFSPAAWSQLLVGQTAGFTGPVSSGVQETTEGAKLYMDAVNARGGVNGQKIELISLDDRFDPAQTLTNARKLIEEQNVLAMFLTRGTPHTEAIIPLLDKYDVPLVAPSTGAMVLHRPVRRHVFNVRAPYQREAEKAITHLASMGISRIAVVITDDSFGADGLAGALKGFEVAKLKPVLQERFDRTRPDFSAIAPKLVQARAQAVLMVASGAATAEGYAAFRAAGSSAQLVTLSNNASSGFARSLGANARGVIVTQVFPNERATNYTLVREAHDLAKAQGKEVSPAMLEGMAAAKVLVEGLRRAGARPTRERLQAALEGIQKFDIGGLEVNFSPEDHTGLDFADLSIIGTDGKFRR</sequence>
<evidence type="ECO:0000256" key="2">
    <source>
        <dbReference type="ARBA" id="ARBA00022448"/>
    </source>
</evidence>
<dbReference type="GO" id="GO:0006865">
    <property type="term" value="P:amino acid transport"/>
    <property type="evidence" value="ECO:0007669"/>
    <property type="project" value="UniProtKB-KW"/>
</dbReference>
<feature type="chain" id="PRO_5011546885" evidence="5">
    <location>
        <begin position="27"/>
        <end position="373"/>
    </location>
</feature>
<evidence type="ECO:0000256" key="4">
    <source>
        <dbReference type="ARBA" id="ARBA00022970"/>
    </source>
</evidence>
<keyword evidence="8" id="KW-1185">Reference proteome</keyword>
<dbReference type="PRINTS" id="PR00337">
    <property type="entry name" value="LEUILEVALBP"/>
</dbReference>
<keyword evidence="4" id="KW-0029">Amino-acid transport</keyword>
<accession>A0A1H0VML4</accession>
<feature type="domain" description="Leucine-binding protein" evidence="6">
    <location>
        <begin position="30"/>
        <end position="355"/>
    </location>
</feature>
<name>A0A1H0VML4_9BURK</name>
<keyword evidence="3 5" id="KW-0732">Signal</keyword>
<evidence type="ECO:0000256" key="5">
    <source>
        <dbReference type="SAM" id="SignalP"/>
    </source>
</evidence>
<comment type="similarity">
    <text evidence="1">Belongs to the leucine-binding protein family.</text>
</comment>